<reference evidence="2" key="1">
    <citation type="submission" date="2015-10" db="EMBL/GenBank/DDBJ databases">
        <title>Niche specialization of a soil ammonia-oxidizing archaeon, Candidatus Nitrosocosmicus oleophilus.</title>
        <authorList>
            <person name="Jung M.-Y."/>
            <person name="Rhee S.-K."/>
        </authorList>
    </citation>
    <scope>NUCLEOTIDE SEQUENCE [LARGE SCALE GENOMIC DNA]</scope>
    <source>
        <strain evidence="2">MY3</strain>
    </source>
</reference>
<organism evidence="1 2">
    <name type="scientific">Candidatus Nitrosocosmicus oleophilus</name>
    <dbReference type="NCBI Taxonomy" id="1353260"/>
    <lineage>
        <taxon>Archaea</taxon>
        <taxon>Nitrososphaerota</taxon>
        <taxon>Nitrososphaeria</taxon>
        <taxon>Nitrososphaerales</taxon>
        <taxon>Nitrososphaeraceae</taxon>
        <taxon>Candidatus Nitrosocosmicus</taxon>
    </lineage>
</organism>
<sequence length="42" mass="4962">MGLENYMKGLRIWNPILFIDAQAIGDRSITFVTYKLIFVYFC</sequence>
<name>A0A654LZE6_9ARCH</name>
<proteinExistence type="predicted"/>
<gene>
    <name evidence="1" type="ORF">NMY3_01500</name>
</gene>
<accession>A0A654LZE6</accession>
<dbReference type="KEGG" id="taa:NMY3_01500"/>
<dbReference type="Proteomes" id="UP000058925">
    <property type="component" value="Chromosome"/>
</dbReference>
<dbReference type="EMBL" id="CP012850">
    <property type="protein sequence ID" value="ALI35703.1"/>
    <property type="molecule type" value="Genomic_DNA"/>
</dbReference>
<protein>
    <submittedName>
        <fullName evidence="1">Uncharacterized protein</fullName>
    </submittedName>
</protein>
<dbReference type="AlphaFoldDB" id="A0A654LZE6"/>
<evidence type="ECO:0000313" key="2">
    <source>
        <dbReference type="Proteomes" id="UP000058925"/>
    </source>
</evidence>
<keyword evidence="2" id="KW-1185">Reference proteome</keyword>
<evidence type="ECO:0000313" key="1">
    <source>
        <dbReference type="EMBL" id="ALI35703.1"/>
    </source>
</evidence>